<proteinExistence type="inferred from homology"/>
<comment type="similarity">
    <text evidence="2 5">Belongs to the DegT/DnrJ/EryC1 family.</text>
</comment>
<evidence type="ECO:0000256" key="5">
    <source>
        <dbReference type="RuleBase" id="RU004508"/>
    </source>
</evidence>
<protein>
    <submittedName>
        <fullName evidence="6">Transcriptional regulator</fullName>
    </submittedName>
</protein>
<evidence type="ECO:0000256" key="2">
    <source>
        <dbReference type="ARBA" id="ARBA00037999"/>
    </source>
</evidence>
<keyword evidence="7" id="KW-1185">Reference proteome</keyword>
<evidence type="ECO:0000313" key="6">
    <source>
        <dbReference type="EMBL" id="PKQ66944.1"/>
    </source>
</evidence>
<feature type="active site" description="Proton acceptor" evidence="3">
    <location>
        <position position="193"/>
    </location>
</feature>
<dbReference type="InterPro" id="IPR015421">
    <property type="entry name" value="PyrdxlP-dep_Trfase_major"/>
</dbReference>
<dbReference type="GO" id="GO:0030170">
    <property type="term" value="F:pyridoxal phosphate binding"/>
    <property type="evidence" value="ECO:0007669"/>
    <property type="project" value="UniProtKB-ARBA"/>
</dbReference>
<dbReference type="GO" id="GO:0000271">
    <property type="term" value="P:polysaccharide biosynthetic process"/>
    <property type="evidence" value="ECO:0007669"/>
    <property type="project" value="TreeGrafter"/>
</dbReference>
<accession>A0A2N3I9B3</accession>
<dbReference type="SUPFAM" id="SSF53383">
    <property type="entry name" value="PLP-dependent transferases"/>
    <property type="match status" value="1"/>
</dbReference>
<dbReference type="PANTHER" id="PTHR30244">
    <property type="entry name" value="TRANSAMINASE"/>
    <property type="match status" value="1"/>
</dbReference>
<name>A0A2N3I9B3_9BACT</name>
<dbReference type="InterPro" id="IPR000653">
    <property type="entry name" value="DegT/StrS_aminotransferase"/>
</dbReference>
<dbReference type="CDD" id="cd00616">
    <property type="entry name" value="AHBA_syn"/>
    <property type="match status" value="1"/>
</dbReference>
<dbReference type="PANTHER" id="PTHR30244:SF42">
    <property type="entry name" value="UDP-2-ACETAMIDO-2-DEOXY-3-OXO-D-GLUCURONATE AMINOTRANSFERASE"/>
    <property type="match status" value="1"/>
</dbReference>
<dbReference type="InterPro" id="IPR015424">
    <property type="entry name" value="PyrdxlP-dep_Trfase"/>
</dbReference>
<feature type="modified residue" description="N6-(pyridoxal phosphate)lysine" evidence="4">
    <location>
        <position position="193"/>
    </location>
</feature>
<dbReference type="PIRSF" id="PIRSF000390">
    <property type="entry name" value="PLP_StrS"/>
    <property type="match status" value="1"/>
</dbReference>
<dbReference type="RefSeq" id="WP_245870326.1">
    <property type="nucleotide sequence ID" value="NZ_MVDE01000011.1"/>
</dbReference>
<dbReference type="GO" id="GO:0008483">
    <property type="term" value="F:transaminase activity"/>
    <property type="evidence" value="ECO:0007669"/>
    <property type="project" value="TreeGrafter"/>
</dbReference>
<organism evidence="6 7">
    <name type="scientific">Labilibaculum manganireducens</name>
    <dbReference type="NCBI Taxonomy" id="1940525"/>
    <lineage>
        <taxon>Bacteria</taxon>
        <taxon>Pseudomonadati</taxon>
        <taxon>Bacteroidota</taxon>
        <taxon>Bacteroidia</taxon>
        <taxon>Marinilabiliales</taxon>
        <taxon>Marinifilaceae</taxon>
        <taxon>Labilibaculum</taxon>
    </lineage>
</organism>
<gene>
    <name evidence="6" type="ORF">BZG01_09080</name>
</gene>
<evidence type="ECO:0000256" key="1">
    <source>
        <dbReference type="ARBA" id="ARBA00022898"/>
    </source>
</evidence>
<evidence type="ECO:0000256" key="3">
    <source>
        <dbReference type="PIRSR" id="PIRSR000390-1"/>
    </source>
</evidence>
<dbReference type="Gene3D" id="3.40.640.10">
    <property type="entry name" value="Type I PLP-dependent aspartate aminotransferase-like (Major domain)"/>
    <property type="match status" value="1"/>
</dbReference>
<evidence type="ECO:0000256" key="4">
    <source>
        <dbReference type="PIRSR" id="PIRSR000390-2"/>
    </source>
</evidence>
<dbReference type="FunFam" id="3.40.640.10:FF:000089">
    <property type="entry name" value="Aminotransferase, DegT/DnrJ/EryC1/StrS family"/>
    <property type="match status" value="1"/>
</dbReference>
<dbReference type="EMBL" id="MVDE01000011">
    <property type="protein sequence ID" value="PKQ66944.1"/>
    <property type="molecule type" value="Genomic_DNA"/>
</dbReference>
<reference evidence="6 7" key="1">
    <citation type="journal article" date="2017" name="Front. Microbiol.">
        <title>Labilibaculum manganireducens gen. nov., sp. nov. and Labilibaculum filiforme sp. nov., Novel Bacteroidetes Isolated from Subsurface Sediments of the Baltic Sea.</title>
        <authorList>
            <person name="Vandieken V."/>
            <person name="Marshall I.P."/>
            <person name="Niemann H."/>
            <person name="Engelen B."/>
            <person name="Cypionka H."/>
        </authorList>
    </citation>
    <scope>NUCLEOTIDE SEQUENCE [LARGE SCALE GENOMIC DNA]</scope>
    <source>
        <strain evidence="6 7">59.10-2M</strain>
    </source>
</reference>
<dbReference type="InterPro" id="IPR015422">
    <property type="entry name" value="PyrdxlP-dep_Trfase_small"/>
</dbReference>
<dbReference type="Gene3D" id="3.90.1150.10">
    <property type="entry name" value="Aspartate Aminotransferase, domain 1"/>
    <property type="match status" value="1"/>
</dbReference>
<comment type="caution">
    <text evidence="6">The sequence shown here is derived from an EMBL/GenBank/DDBJ whole genome shotgun (WGS) entry which is preliminary data.</text>
</comment>
<sequence>MGREIVMVDLIGQYTRLKDEIDSAINRVLLSGKFINGPDVSCFSEEFAQWMGVKHVIPCANGTDALQLAIMALQLQPGDEVIVPSFTYVATVEVISLLGLKPVFADVDPNTFNLDVNDVQKKITEKTKLIIPVHLFGQCADMEKVTHIAEKYNLKIVEDAAQAVGAVYHYSDGRSAKAGTIGDFGTTSFFPSKNLGCFGDGGALFTNSDELAARAGMMANHGQRIKYHHDVIGCNSRLDSIQAAILRIKLRCLDEFTEKRRHAAAYYYSQLRSVRGISAPFCSNFSTHVYNQFTLKIDLSDRFHIRYIRDKLQNELKKRGIPSMIYYPIPLHLQKAYCSPNYPMGSLPVSERLSETVLSIPIHTEIKVDELKFITDSIKTIMNNILINVPVSNNKFKWKKAILPTNLL</sequence>
<keyword evidence="1 4" id="KW-0663">Pyridoxal phosphate</keyword>
<dbReference type="AlphaFoldDB" id="A0A2N3I9B3"/>
<dbReference type="Proteomes" id="UP000233618">
    <property type="component" value="Unassembled WGS sequence"/>
</dbReference>
<dbReference type="Pfam" id="PF01041">
    <property type="entry name" value="DegT_DnrJ_EryC1"/>
    <property type="match status" value="1"/>
</dbReference>
<evidence type="ECO:0000313" key="7">
    <source>
        <dbReference type="Proteomes" id="UP000233618"/>
    </source>
</evidence>